<feature type="chain" id="PRO_5046751187" evidence="2">
    <location>
        <begin position="22"/>
        <end position="68"/>
    </location>
</feature>
<reference evidence="3 4" key="1">
    <citation type="submission" date="2024-09" db="EMBL/GenBank/DDBJ databases">
        <authorList>
            <person name="Sun Q."/>
            <person name="Mori K."/>
        </authorList>
    </citation>
    <scope>NUCLEOTIDE SEQUENCE [LARGE SCALE GENOMIC DNA]</scope>
    <source>
        <strain evidence="3 4">CECT 7955</strain>
    </source>
</reference>
<comment type="caution">
    <text evidence="3">The sequence shown here is derived from an EMBL/GenBank/DDBJ whole genome shotgun (WGS) entry which is preliminary data.</text>
</comment>
<dbReference type="EMBL" id="JBHMEY010000094">
    <property type="protein sequence ID" value="MFB9098583.1"/>
    <property type="molecule type" value="Genomic_DNA"/>
</dbReference>
<evidence type="ECO:0000313" key="3">
    <source>
        <dbReference type="EMBL" id="MFB9098583.1"/>
    </source>
</evidence>
<dbReference type="Proteomes" id="UP001589607">
    <property type="component" value="Unassembled WGS sequence"/>
</dbReference>
<dbReference type="RefSeq" id="WP_236458796.1">
    <property type="nucleotide sequence ID" value="NZ_CBCSGE010000001.1"/>
</dbReference>
<keyword evidence="4" id="KW-1185">Reference proteome</keyword>
<evidence type="ECO:0000256" key="1">
    <source>
        <dbReference type="SAM" id="MobiDB-lite"/>
    </source>
</evidence>
<organism evidence="3 4">
    <name type="scientific">Flavobacterium jumunjinense</name>
    <dbReference type="NCBI Taxonomy" id="998845"/>
    <lineage>
        <taxon>Bacteria</taxon>
        <taxon>Pseudomonadati</taxon>
        <taxon>Bacteroidota</taxon>
        <taxon>Flavobacteriia</taxon>
        <taxon>Flavobacteriales</taxon>
        <taxon>Flavobacteriaceae</taxon>
        <taxon>Flavobacterium</taxon>
    </lineage>
</organism>
<evidence type="ECO:0000256" key="2">
    <source>
        <dbReference type="SAM" id="SignalP"/>
    </source>
</evidence>
<feature type="signal peptide" evidence="2">
    <location>
        <begin position="1"/>
        <end position="21"/>
    </location>
</feature>
<name>A0ABV5GTB8_9FLAO</name>
<protein>
    <submittedName>
        <fullName evidence="3">Uncharacterized protein</fullName>
    </submittedName>
</protein>
<feature type="region of interest" description="Disordered" evidence="1">
    <location>
        <begin position="45"/>
        <end position="68"/>
    </location>
</feature>
<sequence length="68" mass="7482">MNKLYILVTVVLFSVSFTSCTADSDNFEGLIKEKDLEPKKEIYLTQKEGDSLNEGDTGGQTGNNPIKP</sequence>
<accession>A0ABV5GTB8</accession>
<proteinExistence type="predicted"/>
<evidence type="ECO:0000313" key="4">
    <source>
        <dbReference type="Proteomes" id="UP001589607"/>
    </source>
</evidence>
<dbReference type="PROSITE" id="PS51257">
    <property type="entry name" value="PROKAR_LIPOPROTEIN"/>
    <property type="match status" value="1"/>
</dbReference>
<gene>
    <name evidence="3" type="ORF">ACFFVF_18910</name>
</gene>
<keyword evidence="2" id="KW-0732">Signal</keyword>